<evidence type="ECO:0000256" key="1">
    <source>
        <dbReference type="SAM" id="MobiDB-lite"/>
    </source>
</evidence>
<dbReference type="AlphaFoldDB" id="A0A6J4VIU5"/>
<name>A0A6J4VIU5_9BACT</name>
<dbReference type="EMBL" id="CADCWG010000295">
    <property type="protein sequence ID" value="CAA9574984.1"/>
    <property type="molecule type" value="Genomic_DNA"/>
</dbReference>
<gene>
    <name evidence="2" type="ORF">AVDCRST_MAG49-4063</name>
</gene>
<feature type="non-terminal residue" evidence="2">
    <location>
        <position position="1"/>
    </location>
</feature>
<feature type="compositionally biased region" description="Basic and acidic residues" evidence="1">
    <location>
        <begin position="32"/>
        <end position="51"/>
    </location>
</feature>
<proteinExistence type="predicted"/>
<accession>A0A6J4VIU5</accession>
<feature type="compositionally biased region" description="Basic and acidic residues" evidence="1">
    <location>
        <begin position="11"/>
        <end position="22"/>
    </location>
</feature>
<feature type="non-terminal residue" evidence="2">
    <location>
        <position position="89"/>
    </location>
</feature>
<organism evidence="2">
    <name type="scientific">uncultured Thermomicrobiales bacterium</name>
    <dbReference type="NCBI Taxonomy" id="1645740"/>
    <lineage>
        <taxon>Bacteria</taxon>
        <taxon>Pseudomonadati</taxon>
        <taxon>Thermomicrobiota</taxon>
        <taxon>Thermomicrobia</taxon>
        <taxon>Thermomicrobiales</taxon>
        <taxon>environmental samples</taxon>
    </lineage>
</organism>
<sequence>APGDLRGGCGLDDRAPERHGGRGDPGALDDGPDPRARHADVDPDRAADPVCRRQRGVLLPRRGSGAGAALVRQHPGRRPLPQRGEDLLV</sequence>
<evidence type="ECO:0000313" key="2">
    <source>
        <dbReference type="EMBL" id="CAA9574984.1"/>
    </source>
</evidence>
<feature type="region of interest" description="Disordered" evidence="1">
    <location>
        <begin position="1"/>
        <end position="89"/>
    </location>
</feature>
<protein>
    <submittedName>
        <fullName evidence="2">Na(+) H(+) antiporter subunit F</fullName>
    </submittedName>
</protein>
<reference evidence="2" key="1">
    <citation type="submission" date="2020-02" db="EMBL/GenBank/DDBJ databases">
        <authorList>
            <person name="Meier V. D."/>
        </authorList>
    </citation>
    <scope>NUCLEOTIDE SEQUENCE</scope>
    <source>
        <strain evidence="2">AVDCRST_MAG49</strain>
    </source>
</reference>
<feature type="compositionally biased region" description="Gly residues" evidence="1">
    <location>
        <begin position="1"/>
        <end position="10"/>
    </location>
</feature>